<keyword evidence="4" id="KW-0575">Peroxidase</keyword>
<dbReference type="InParanoid" id="I2GUU2"/>
<dbReference type="GO" id="GO:0045454">
    <property type="term" value="P:cell redox homeostasis"/>
    <property type="evidence" value="ECO:0007669"/>
    <property type="project" value="EnsemblFungi"/>
</dbReference>
<evidence type="ECO:0000256" key="5">
    <source>
        <dbReference type="ARBA" id="ARBA00022862"/>
    </source>
</evidence>
<evidence type="ECO:0000256" key="2">
    <source>
        <dbReference type="ARBA" id="ARBA00011245"/>
    </source>
</evidence>
<dbReference type="HOGENOM" id="CLU_042529_2_1_1"/>
<dbReference type="GO" id="GO:0005634">
    <property type="term" value="C:nucleus"/>
    <property type="evidence" value="ECO:0007669"/>
    <property type="project" value="UniProtKB-SubCell"/>
</dbReference>
<dbReference type="GO" id="GO:0005737">
    <property type="term" value="C:cytoplasm"/>
    <property type="evidence" value="ECO:0007669"/>
    <property type="project" value="TreeGrafter"/>
</dbReference>
<dbReference type="InterPro" id="IPR000866">
    <property type="entry name" value="AhpC/TSA"/>
</dbReference>
<comment type="similarity">
    <text evidence="11">Belongs to the peroxiredoxin family. BCP/PrxQ subfamily.</text>
</comment>
<proteinExistence type="inferred from homology"/>
<organism evidence="16 17">
    <name type="scientific">Henningerozyma blattae (strain ATCC 34711 / CBS 6284 / DSM 70876 / NBRC 10599 / NRRL Y-10934 / UCD 77-7)</name>
    <name type="common">Yeast</name>
    <name type="synonym">Tetrapisispora blattae</name>
    <dbReference type="NCBI Taxonomy" id="1071380"/>
    <lineage>
        <taxon>Eukaryota</taxon>
        <taxon>Fungi</taxon>
        <taxon>Dikarya</taxon>
        <taxon>Ascomycota</taxon>
        <taxon>Saccharomycotina</taxon>
        <taxon>Saccharomycetes</taxon>
        <taxon>Saccharomycetales</taxon>
        <taxon>Saccharomycetaceae</taxon>
        <taxon>Henningerozyma</taxon>
    </lineage>
</organism>
<sequence length="288" mass="32361">MVELRRSTRLATQKRVEREEEVDAMKDLKKKKKMEKNSTSKASKSSEGKVNGKSSKEKVSNGVTKMNSNGKGTEKVKDAKEKKGSTDEKNVKEKKVSTEEKEVKDKKASTDEKESKEKKDEPSVKELEVGDEVPDFELKNQNNETISLKKVMEENRIVVIFAYPKANTPGCTRQACGMRDNYNDLKKYAVVFGISADSVSAQKSFQEKQNLPYDLLSDKNRELIGALGCKKTPTSGIIRSHFIIVNGKLKFKRVKISPEVSVSDCKKEVLEISKSESDVKEERTAPTK</sequence>
<evidence type="ECO:0000256" key="3">
    <source>
        <dbReference type="ARBA" id="ARBA00013017"/>
    </source>
</evidence>
<dbReference type="AlphaFoldDB" id="I2GUU2"/>
<dbReference type="EC" id="1.11.1.24" evidence="3"/>
<dbReference type="PANTHER" id="PTHR42801">
    <property type="entry name" value="THIOREDOXIN-DEPENDENT PEROXIDE REDUCTASE"/>
    <property type="match status" value="1"/>
</dbReference>
<dbReference type="SUPFAM" id="SSF52833">
    <property type="entry name" value="Thioredoxin-like"/>
    <property type="match status" value="1"/>
</dbReference>
<evidence type="ECO:0000313" key="16">
    <source>
        <dbReference type="EMBL" id="CCH57894.1"/>
    </source>
</evidence>
<evidence type="ECO:0000256" key="9">
    <source>
        <dbReference type="ARBA" id="ARBA00023284"/>
    </source>
</evidence>
<gene>
    <name evidence="16" type="primary">TBLA0A00940</name>
    <name evidence="16" type="ORF">TBLA_0A00940</name>
</gene>
<evidence type="ECO:0000313" key="17">
    <source>
        <dbReference type="Proteomes" id="UP000002866"/>
    </source>
</evidence>
<dbReference type="GO" id="GO:0034599">
    <property type="term" value="P:cellular response to oxidative stress"/>
    <property type="evidence" value="ECO:0007669"/>
    <property type="project" value="EnsemblFungi"/>
</dbReference>
<dbReference type="OrthoDB" id="338622at2759"/>
<feature type="region of interest" description="Disordered" evidence="14">
    <location>
        <begin position="1"/>
        <end position="132"/>
    </location>
</feature>
<feature type="domain" description="Thioredoxin" evidence="15">
    <location>
        <begin position="127"/>
        <end position="274"/>
    </location>
</feature>
<dbReference type="InterPro" id="IPR036249">
    <property type="entry name" value="Thioredoxin-like_sf"/>
</dbReference>
<evidence type="ECO:0000256" key="11">
    <source>
        <dbReference type="ARBA" id="ARBA00038489"/>
    </source>
</evidence>
<evidence type="ECO:0000256" key="7">
    <source>
        <dbReference type="ARBA" id="ARBA00023157"/>
    </source>
</evidence>
<dbReference type="FunFam" id="3.40.30.10:FF:000157">
    <property type="entry name" value="DOT5p Nuclear thiol peroxidase"/>
    <property type="match status" value="1"/>
</dbReference>
<keyword evidence="7" id="KW-1015">Disulfide bond</keyword>
<dbReference type="FunCoup" id="I2GUU2">
    <property type="interactions" value="44"/>
</dbReference>
<reference evidence="16 17" key="1">
    <citation type="journal article" date="2011" name="Proc. Natl. Acad. Sci. U.S.A.">
        <title>Evolutionary erosion of yeast sex chromosomes by mating-type switching accidents.</title>
        <authorList>
            <person name="Gordon J.L."/>
            <person name="Armisen D."/>
            <person name="Proux-Wera E."/>
            <person name="Oheigeartaigh S.S."/>
            <person name="Byrne K.P."/>
            <person name="Wolfe K.H."/>
        </authorList>
    </citation>
    <scope>NUCLEOTIDE SEQUENCE [LARGE SCALE GENOMIC DNA]</scope>
    <source>
        <strain evidence="17">ATCC 34711 / CBS 6284 / DSM 70876 / NBRC 10599 / NRRL Y-10934 / UCD 77-7</strain>
    </source>
</reference>
<evidence type="ECO:0000256" key="8">
    <source>
        <dbReference type="ARBA" id="ARBA00023242"/>
    </source>
</evidence>
<accession>I2GUU2</accession>
<keyword evidence="8" id="KW-0539">Nucleus</keyword>
<name>I2GUU2_HENB6</name>
<dbReference type="eggNOG" id="KOG0855">
    <property type="taxonomic scope" value="Eukaryota"/>
</dbReference>
<dbReference type="InterPro" id="IPR013766">
    <property type="entry name" value="Thioredoxin_domain"/>
</dbReference>
<keyword evidence="6" id="KW-0560">Oxidoreductase</keyword>
<dbReference type="GO" id="GO:0008379">
    <property type="term" value="F:thioredoxin peroxidase activity"/>
    <property type="evidence" value="ECO:0007669"/>
    <property type="project" value="EnsemblFungi"/>
</dbReference>
<keyword evidence="5" id="KW-0049">Antioxidant</keyword>
<evidence type="ECO:0000256" key="6">
    <source>
        <dbReference type="ARBA" id="ARBA00023002"/>
    </source>
</evidence>
<dbReference type="GeneID" id="14492768"/>
<comment type="catalytic activity">
    <reaction evidence="12">
        <text>a hydroperoxide + [thioredoxin]-dithiol = an alcohol + [thioredoxin]-disulfide + H2O</text>
        <dbReference type="Rhea" id="RHEA:62620"/>
        <dbReference type="Rhea" id="RHEA-COMP:10698"/>
        <dbReference type="Rhea" id="RHEA-COMP:10700"/>
        <dbReference type="ChEBI" id="CHEBI:15377"/>
        <dbReference type="ChEBI" id="CHEBI:29950"/>
        <dbReference type="ChEBI" id="CHEBI:30879"/>
        <dbReference type="ChEBI" id="CHEBI:35924"/>
        <dbReference type="ChEBI" id="CHEBI:50058"/>
        <dbReference type="EC" id="1.11.1.24"/>
    </reaction>
</comment>
<comment type="subcellular location">
    <subcellularLocation>
        <location evidence="1">Nucleus</location>
    </subcellularLocation>
</comment>
<evidence type="ECO:0000259" key="15">
    <source>
        <dbReference type="PROSITE" id="PS51352"/>
    </source>
</evidence>
<evidence type="ECO:0000256" key="1">
    <source>
        <dbReference type="ARBA" id="ARBA00004123"/>
    </source>
</evidence>
<comment type="subunit">
    <text evidence="2">Monomer.</text>
</comment>
<evidence type="ECO:0000256" key="13">
    <source>
        <dbReference type="ARBA" id="ARBA00077538"/>
    </source>
</evidence>
<dbReference type="CDD" id="cd03017">
    <property type="entry name" value="PRX_BCP"/>
    <property type="match status" value="1"/>
</dbReference>
<dbReference type="PROSITE" id="PS51352">
    <property type="entry name" value="THIOREDOXIN_2"/>
    <property type="match status" value="1"/>
</dbReference>
<dbReference type="Pfam" id="PF00578">
    <property type="entry name" value="AhpC-TSA"/>
    <property type="match status" value="1"/>
</dbReference>
<dbReference type="STRING" id="1071380.I2GUU2"/>
<evidence type="ECO:0000256" key="14">
    <source>
        <dbReference type="SAM" id="MobiDB-lite"/>
    </source>
</evidence>
<evidence type="ECO:0000256" key="4">
    <source>
        <dbReference type="ARBA" id="ARBA00022559"/>
    </source>
</evidence>
<dbReference type="Proteomes" id="UP000002866">
    <property type="component" value="Chromosome 1"/>
</dbReference>
<dbReference type="Gene3D" id="3.40.30.10">
    <property type="entry name" value="Glutaredoxin"/>
    <property type="match status" value="1"/>
</dbReference>
<feature type="compositionally biased region" description="Basic and acidic residues" evidence="14">
    <location>
        <begin position="14"/>
        <end position="27"/>
    </location>
</feature>
<feature type="compositionally biased region" description="Basic and acidic residues" evidence="14">
    <location>
        <begin position="72"/>
        <end position="128"/>
    </location>
</feature>
<evidence type="ECO:0000256" key="10">
    <source>
        <dbReference type="ARBA" id="ARBA00032824"/>
    </source>
</evidence>
<dbReference type="InterPro" id="IPR050924">
    <property type="entry name" value="Peroxiredoxin_BCP/PrxQ"/>
</dbReference>
<protein>
    <recommendedName>
        <fullName evidence="3">thioredoxin-dependent peroxiredoxin</fullName>
        <ecNumber evidence="3">1.11.1.24</ecNumber>
    </recommendedName>
    <alternativeName>
        <fullName evidence="13">Nuclear thiol peroxidase</fullName>
    </alternativeName>
    <alternativeName>
        <fullName evidence="10">Thioredoxin peroxidase</fullName>
    </alternativeName>
</protein>
<dbReference type="PANTHER" id="PTHR42801:SF23">
    <property type="entry name" value="PEROXIREDOXIN DOT5"/>
    <property type="match status" value="1"/>
</dbReference>
<dbReference type="RefSeq" id="XP_004177413.1">
    <property type="nucleotide sequence ID" value="XM_004177365.1"/>
</dbReference>
<dbReference type="KEGG" id="tbl:TBLA_0A00940"/>
<feature type="compositionally biased region" description="Polar residues" evidence="14">
    <location>
        <begin position="61"/>
        <end position="71"/>
    </location>
</feature>
<dbReference type="EMBL" id="HE806316">
    <property type="protein sequence ID" value="CCH57894.1"/>
    <property type="molecule type" value="Genomic_DNA"/>
</dbReference>
<keyword evidence="17" id="KW-1185">Reference proteome</keyword>
<evidence type="ECO:0000256" key="12">
    <source>
        <dbReference type="ARBA" id="ARBA00049091"/>
    </source>
</evidence>
<keyword evidence="9" id="KW-0676">Redox-active center</keyword>